<protein>
    <submittedName>
        <fullName evidence="2">Uncharacterized protein</fullName>
    </submittedName>
</protein>
<accession>A0A4Y7K3N5</accession>
<evidence type="ECO:0000256" key="1">
    <source>
        <dbReference type="SAM" id="MobiDB-lite"/>
    </source>
</evidence>
<proteinExistence type="predicted"/>
<organism evidence="2 3">
    <name type="scientific">Papaver somniferum</name>
    <name type="common">Opium poppy</name>
    <dbReference type="NCBI Taxonomy" id="3469"/>
    <lineage>
        <taxon>Eukaryota</taxon>
        <taxon>Viridiplantae</taxon>
        <taxon>Streptophyta</taxon>
        <taxon>Embryophyta</taxon>
        <taxon>Tracheophyta</taxon>
        <taxon>Spermatophyta</taxon>
        <taxon>Magnoliopsida</taxon>
        <taxon>Ranunculales</taxon>
        <taxon>Papaveraceae</taxon>
        <taxon>Papaveroideae</taxon>
        <taxon>Papaver</taxon>
    </lineage>
</organism>
<dbReference type="AlphaFoldDB" id="A0A4Y7K3N5"/>
<keyword evidence="3" id="KW-1185">Reference proteome</keyword>
<reference evidence="2 3" key="1">
    <citation type="journal article" date="2018" name="Science">
        <title>The opium poppy genome and morphinan production.</title>
        <authorList>
            <person name="Guo L."/>
            <person name="Winzer T."/>
            <person name="Yang X."/>
            <person name="Li Y."/>
            <person name="Ning Z."/>
            <person name="He Z."/>
            <person name="Teodor R."/>
            <person name="Lu Y."/>
            <person name="Bowser T.A."/>
            <person name="Graham I.A."/>
            <person name="Ye K."/>
        </authorList>
    </citation>
    <scope>NUCLEOTIDE SEQUENCE [LARGE SCALE GENOMIC DNA]</scope>
    <source>
        <strain evidence="3">cv. HN1</strain>
        <tissue evidence="2">Leaves</tissue>
    </source>
</reference>
<dbReference type="Proteomes" id="UP000316621">
    <property type="component" value="Chromosome 6"/>
</dbReference>
<feature type="compositionally biased region" description="Polar residues" evidence="1">
    <location>
        <begin position="1"/>
        <end position="14"/>
    </location>
</feature>
<evidence type="ECO:0000313" key="3">
    <source>
        <dbReference type="Proteomes" id="UP000316621"/>
    </source>
</evidence>
<dbReference type="Gramene" id="RZC66950">
    <property type="protein sequence ID" value="RZC66950"/>
    <property type="gene ID" value="C5167_010641"/>
</dbReference>
<evidence type="ECO:0000313" key="2">
    <source>
        <dbReference type="EMBL" id="RZC66950.1"/>
    </source>
</evidence>
<dbReference type="EMBL" id="CM010720">
    <property type="protein sequence ID" value="RZC66950.1"/>
    <property type="molecule type" value="Genomic_DNA"/>
</dbReference>
<name>A0A4Y7K3N5_PAPSO</name>
<gene>
    <name evidence="2" type="ORF">C5167_010641</name>
</gene>
<feature type="region of interest" description="Disordered" evidence="1">
    <location>
        <begin position="1"/>
        <end position="38"/>
    </location>
</feature>
<sequence length="139" mass="15687">MNEFQPQIPNTLIANSKKDELQRSRGGENGMKTPVEDNSENLSIQLGARNAQFESGLDQEDSREMNFTTAEDIDLCRAYLVGLEDTTMEESATAFWDRVLHYFVNSNEAAILAYAASVGREFKFMEAYEIIKGDVLSLY</sequence>
<feature type="compositionally biased region" description="Basic and acidic residues" evidence="1">
    <location>
        <begin position="16"/>
        <end position="26"/>
    </location>
</feature>